<dbReference type="Proteomes" id="UP000245207">
    <property type="component" value="Unassembled WGS sequence"/>
</dbReference>
<evidence type="ECO:0000313" key="5">
    <source>
        <dbReference type="Proteomes" id="UP000245207"/>
    </source>
</evidence>
<keyword evidence="4" id="KW-0032">Aminotransferase</keyword>
<evidence type="ECO:0000256" key="3">
    <source>
        <dbReference type="ARBA" id="ARBA00022898"/>
    </source>
</evidence>
<dbReference type="OrthoDB" id="1743015at2759"/>
<evidence type="ECO:0000256" key="2">
    <source>
        <dbReference type="ARBA" id="ARBA00009320"/>
    </source>
</evidence>
<comment type="cofactor">
    <cofactor evidence="1">
        <name>pyridoxal 5'-phosphate</name>
        <dbReference type="ChEBI" id="CHEBI:597326"/>
    </cofactor>
</comment>
<reference evidence="4 5" key="1">
    <citation type="journal article" date="2018" name="Mol. Plant">
        <title>The genome of Artemisia annua provides insight into the evolution of Asteraceae family and artemisinin biosynthesis.</title>
        <authorList>
            <person name="Shen Q."/>
            <person name="Zhang L."/>
            <person name="Liao Z."/>
            <person name="Wang S."/>
            <person name="Yan T."/>
            <person name="Shi P."/>
            <person name="Liu M."/>
            <person name="Fu X."/>
            <person name="Pan Q."/>
            <person name="Wang Y."/>
            <person name="Lv Z."/>
            <person name="Lu X."/>
            <person name="Zhang F."/>
            <person name="Jiang W."/>
            <person name="Ma Y."/>
            <person name="Chen M."/>
            <person name="Hao X."/>
            <person name="Li L."/>
            <person name="Tang Y."/>
            <person name="Lv G."/>
            <person name="Zhou Y."/>
            <person name="Sun X."/>
            <person name="Brodelius P.E."/>
            <person name="Rose J.K.C."/>
            <person name="Tang K."/>
        </authorList>
    </citation>
    <scope>NUCLEOTIDE SEQUENCE [LARGE SCALE GENOMIC DNA]</scope>
    <source>
        <strain evidence="5">cv. Huhao1</strain>
        <tissue evidence="4">Leaf</tissue>
    </source>
</reference>
<dbReference type="AlphaFoldDB" id="A0A2U1L6R9"/>
<dbReference type="STRING" id="35608.A0A2U1L6R9"/>
<evidence type="ECO:0000313" key="4">
    <source>
        <dbReference type="EMBL" id="PWA44700.1"/>
    </source>
</evidence>
<keyword evidence="5" id="KW-1185">Reference proteome</keyword>
<dbReference type="PANTHER" id="PTHR42825:SF29">
    <property type="entry name" value="BRANCHED-CHAIN-AMINO-ACID AMINOTRANSFERASE"/>
    <property type="match status" value="1"/>
</dbReference>
<comment type="caution">
    <text evidence="4">The sequence shown here is derived from an EMBL/GenBank/DDBJ whole genome shotgun (WGS) entry which is preliminary data.</text>
</comment>
<dbReference type="InterPro" id="IPR043131">
    <property type="entry name" value="BCAT-like_N"/>
</dbReference>
<dbReference type="EMBL" id="PKPP01011136">
    <property type="protein sequence ID" value="PWA44700.1"/>
    <property type="molecule type" value="Genomic_DNA"/>
</dbReference>
<name>A0A2U1L6R9_ARTAN</name>
<accession>A0A2U1L6R9</accession>
<gene>
    <name evidence="4" type="ORF">CTI12_AA524470</name>
</gene>
<keyword evidence="4" id="KW-0808">Transferase</keyword>
<dbReference type="Gene3D" id="3.30.470.10">
    <property type="match status" value="1"/>
</dbReference>
<evidence type="ECO:0000256" key="1">
    <source>
        <dbReference type="ARBA" id="ARBA00001933"/>
    </source>
</evidence>
<dbReference type="PANTHER" id="PTHR42825">
    <property type="entry name" value="AMINO ACID AMINOTRANSFERASE"/>
    <property type="match status" value="1"/>
</dbReference>
<organism evidence="4 5">
    <name type="scientific">Artemisia annua</name>
    <name type="common">Sweet wormwood</name>
    <dbReference type="NCBI Taxonomy" id="35608"/>
    <lineage>
        <taxon>Eukaryota</taxon>
        <taxon>Viridiplantae</taxon>
        <taxon>Streptophyta</taxon>
        <taxon>Embryophyta</taxon>
        <taxon>Tracheophyta</taxon>
        <taxon>Spermatophyta</taxon>
        <taxon>Magnoliopsida</taxon>
        <taxon>eudicotyledons</taxon>
        <taxon>Gunneridae</taxon>
        <taxon>Pentapetalae</taxon>
        <taxon>asterids</taxon>
        <taxon>campanulids</taxon>
        <taxon>Asterales</taxon>
        <taxon>Asteraceae</taxon>
        <taxon>Asteroideae</taxon>
        <taxon>Anthemideae</taxon>
        <taxon>Artemisiinae</taxon>
        <taxon>Artemisia</taxon>
    </lineage>
</organism>
<comment type="similarity">
    <text evidence="2">Belongs to the class-IV pyridoxal-phosphate-dependent aminotransferase family.</text>
</comment>
<keyword evidence="3" id="KW-0663">Pyridoxal phosphate</keyword>
<dbReference type="InterPro" id="IPR005786">
    <property type="entry name" value="B_amino_transII"/>
</dbReference>
<dbReference type="GO" id="GO:0009081">
    <property type="term" value="P:branched-chain amino acid metabolic process"/>
    <property type="evidence" value="ECO:0007669"/>
    <property type="project" value="InterPro"/>
</dbReference>
<proteinExistence type="inferred from homology"/>
<sequence length="188" mass="21741">MEARRFLLLRFDHMIENHTAALEVRRSLIPSLPYNPFFVTFTILEKSTSCYDVAYDHALEGIPNYDQAKPILSSENFSQLLDQSLGNNYDAHQTARMALASTLCIKALRKYQATESVYHSLKSILHRAFYWNNLGFGLKRTDYMYTGKCIHNESFQHRRLRDYGNVELSPAAGVLNYGQVMYNQKKVT</sequence>
<dbReference type="GO" id="GO:0004084">
    <property type="term" value="F:branched-chain-amino-acid transaminase activity"/>
    <property type="evidence" value="ECO:0007669"/>
    <property type="project" value="InterPro"/>
</dbReference>
<protein>
    <submittedName>
        <fullName evidence="4">Aminotransferase, class IV</fullName>
    </submittedName>
</protein>